<dbReference type="AlphaFoldDB" id="A0A0F9GB16"/>
<reference evidence="1" key="1">
    <citation type="journal article" date="2015" name="Nature">
        <title>Complex archaea that bridge the gap between prokaryotes and eukaryotes.</title>
        <authorList>
            <person name="Spang A."/>
            <person name="Saw J.H."/>
            <person name="Jorgensen S.L."/>
            <person name="Zaremba-Niedzwiedzka K."/>
            <person name="Martijn J."/>
            <person name="Lind A.E."/>
            <person name="van Eijk R."/>
            <person name="Schleper C."/>
            <person name="Guy L."/>
            <person name="Ettema T.J."/>
        </authorList>
    </citation>
    <scope>NUCLEOTIDE SEQUENCE</scope>
</reference>
<protein>
    <submittedName>
        <fullName evidence="1">Uncharacterized protein</fullName>
    </submittedName>
</protein>
<organism evidence="1">
    <name type="scientific">marine sediment metagenome</name>
    <dbReference type="NCBI Taxonomy" id="412755"/>
    <lineage>
        <taxon>unclassified sequences</taxon>
        <taxon>metagenomes</taxon>
        <taxon>ecological metagenomes</taxon>
    </lineage>
</organism>
<gene>
    <name evidence="1" type="ORF">LCGC14_2206480</name>
</gene>
<name>A0A0F9GB16_9ZZZZ</name>
<dbReference type="EMBL" id="LAZR01029189">
    <property type="protein sequence ID" value="KKL60322.1"/>
    <property type="molecule type" value="Genomic_DNA"/>
</dbReference>
<sequence>MGYKPSTNEKRYHITKGFPKSVVDLLDKAARGKYEMQLEYTHHATDQAILYGCRDNLPVTINWGNCYIFEVAVIGGVLDKVVLRTEFDKDNDIILAVNAANPRVRTLWINEKNDKRNERIDLEVYDTP</sequence>
<proteinExistence type="predicted"/>
<evidence type="ECO:0000313" key="1">
    <source>
        <dbReference type="EMBL" id="KKL60322.1"/>
    </source>
</evidence>
<comment type="caution">
    <text evidence="1">The sequence shown here is derived from an EMBL/GenBank/DDBJ whole genome shotgun (WGS) entry which is preliminary data.</text>
</comment>
<accession>A0A0F9GB16</accession>